<reference evidence="2" key="2">
    <citation type="journal article" date="2021" name="Microbiome">
        <title>Successional dynamics and alternative stable states in a saline activated sludge microbial community over 9 years.</title>
        <authorList>
            <person name="Wang Y."/>
            <person name="Ye J."/>
            <person name="Ju F."/>
            <person name="Liu L."/>
            <person name="Boyd J.A."/>
            <person name="Deng Y."/>
            <person name="Parks D.H."/>
            <person name="Jiang X."/>
            <person name="Yin X."/>
            <person name="Woodcroft B.J."/>
            <person name="Tyson G.W."/>
            <person name="Hugenholtz P."/>
            <person name="Polz M.F."/>
            <person name="Zhang T."/>
        </authorList>
    </citation>
    <scope>NUCLEOTIDE SEQUENCE</scope>
    <source>
        <strain evidence="2">HKST-UBA01</strain>
    </source>
</reference>
<evidence type="ECO:0000259" key="1">
    <source>
        <dbReference type="Pfam" id="PF02769"/>
    </source>
</evidence>
<sequence length="50" mass="5192">FDPQTSGGLLISIAADQADRLLEILEAKGESEARVIGEIRPGAGAVFVLP</sequence>
<comment type="caution">
    <text evidence="2">The sequence shown here is derived from an EMBL/GenBank/DDBJ whole genome shotgun (WGS) entry which is preliminary data.</text>
</comment>
<dbReference type="SUPFAM" id="SSF56042">
    <property type="entry name" value="PurM C-terminal domain-like"/>
    <property type="match status" value="1"/>
</dbReference>
<name>A0A956RQK6_UNCEI</name>
<feature type="domain" description="PurM-like C-terminal" evidence="1">
    <location>
        <begin position="5"/>
        <end position="44"/>
    </location>
</feature>
<feature type="non-terminal residue" evidence="2">
    <location>
        <position position="1"/>
    </location>
</feature>
<dbReference type="EMBL" id="JAGQHR010000573">
    <property type="protein sequence ID" value="MCA9729100.1"/>
    <property type="molecule type" value="Genomic_DNA"/>
</dbReference>
<dbReference type="InterPro" id="IPR010918">
    <property type="entry name" value="PurM-like_C_dom"/>
</dbReference>
<dbReference type="InterPro" id="IPR036676">
    <property type="entry name" value="PurM-like_C_sf"/>
</dbReference>
<accession>A0A956RQK6</accession>
<protein>
    <submittedName>
        <fullName evidence="2">Selenide, water dikinase SelD</fullName>
    </submittedName>
</protein>
<dbReference type="Pfam" id="PF02769">
    <property type="entry name" value="AIRS_C"/>
    <property type="match status" value="1"/>
</dbReference>
<gene>
    <name evidence="2" type="ORF">KC729_15530</name>
</gene>
<reference evidence="2" key="1">
    <citation type="submission" date="2020-04" db="EMBL/GenBank/DDBJ databases">
        <authorList>
            <person name="Zhang T."/>
        </authorList>
    </citation>
    <scope>NUCLEOTIDE SEQUENCE</scope>
    <source>
        <strain evidence="2">HKST-UBA01</strain>
    </source>
</reference>
<dbReference type="AlphaFoldDB" id="A0A956RQK6"/>
<dbReference type="Proteomes" id="UP000697710">
    <property type="component" value="Unassembled WGS sequence"/>
</dbReference>
<evidence type="ECO:0000313" key="3">
    <source>
        <dbReference type="Proteomes" id="UP000697710"/>
    </source>
</evidence>
<dbReference type="Gene3D" id="3.90.650.10">
    <property type="entry name" value="PurM-like C-terminal domain"/>
    <property type="match status" value="1"/>
</dbReference>
<proteinExistence type="predicted"/>
<organism evidence="2 3">
    <name type="scientific">Eiseniibacteriota bacterium</name>
    <dbReference type="NCBI Taxonomy" id="2212470"/>
    <lineage>
        <taxon>Bacteria</taxon>
        <taxon>Candidatus Eiseniibacteriota</taxon>
    </lineage>
</organism>
<evidence type="ECO:0000313" key="2">
    <source>
        <dbReference type="EMBL" id="MCA9729100.1"/>
    </source>
</evidence>